<protein>
    <submittedName>
        <fullName evidence="2">RimJ/RimL family protein N-acetyltransferase</fullName>
    </submittedName>
</protein>
<dbReference type="GO" id="GO:0008999">
    <property type="term" value="F:protein-N-terminal-alanine acetyltransferase activity"/>
    <property type="evidence" value="ECO:0007669"/>
    <property type="project" value="TreeGrafter"/>
</dbReference>
<evidence type="ECO:0000259" key="1">
    <source>
        <dbReference type="PROSITE" id="PS51186"/>
    </source>
</evidence>
<dbReference type="InterPro" id="IPR000182">
    <property type="entry name" value="GNAT_dom"/>
</dbReference>
<organism evidence="2 3">
    <name type="scientific">Onishia taeanensis</name>
    <dbReference type="NCBI Taxonomy" id="284577"/>
    <lineage>
        <taxon>Bacteria</taxon>
        <taxon>Pseudomonadati</taxon>
        <taxon>Pseudomonadota</taxon>
        <taxon>Gammaproteobacteria</taxon>
        <taxon>Oceanospirillales</taxon>
        <taxon>Halomonadaceae</taxon>
        <taxon>Onishia</taxon>
    </lineage>
</organism>
<evidence type="ECO:0000313" key="2">
    <source>
        <dbReference type="EMBL" id="RAR63009.1"/>
    </source>
</evidence>
<name>A0A328XSS1_9GAMM</name>
<dbReference type="PANTHER" id="PTHR43441:SF2">
    <property type="entry name" value="FAMILY ACETYLTRANSFERASE, PUTATIVE (AFU_ORTHOLOGUE AFUA_7G00850)-RELATED"/>
    <property type="match status" value="1"/>
</dbReference>
<keyword evidence="2" id="KW-0808">Transferase</keyword>
<dbReference type="PROSITE" id="PS51186">
    <property type="entry name" value="GNAT"/>
    <property type="match status" value="1"/>
</dbReference>
<proteinExistence type="predicted"/>
<dbReference type="Proteomes" id="UP000249700">
    <property type="component" value="Unassembled WGS sequence"/>
</dbReference>
<dbReference type="SUPFAM" id="SSF55729">
    <property type="entry name" value="Acyl-CoA N-acyltransferases (Nat)"/>
    <property type="match status" value="1"/>
</dbReference>
<gene>
    <name evidence="2" type="ORF">BCL93_103242</name>
</gene>
<sequence length="247" mass="27106">MTTTNAYNQPVGRPVPGWQGAASLSPITLTGQRVRVEPLDADRHADALFTAWQAPNAAPETRDALAARWTYLGGRPFDDGPGCHAWLADRAASADPCFYAIVDAASGQALGIAAYLNIVPEHGSLEVGHLHFSPRLARTAAATEAMVLMMGHAFALGYRRYEWKCDALNAPSRRAAERLGFRFEGIFRQHRVVQGHNRDTAWFSVLDGNWPALERAFACWLAPDNFDARGRQHRSLRELTEAALAAT</sequence>
<dbReference type="GO" id="GO:1990189">
    <property type="term" value="F:protein N-terminal-serine acetyltransferase activity"/>
    <property type="evidence" value="ECO:0007669"/>
    <property type="project" value="TreeGrafter"/>
</dbReference>
<dbReference type="FunFam" id="3.40.630.30:FF:000047">
    <property type="entry name" value="Acetyltransferase, GNAT family"/>
    <property type="match status" value="1"/>
</dbReference>
<dbReference type="InterPro" id="IPR016181">
    <property type="entry name" value="Acyl_CoA_acyltransferase"/>
</dbReference>
<dbReference type="RefSeq" id="WP_112054189.1">
    <property type="nucleotide sequence ID" value="NZ_QLSX01000003.1"/>
</dbReference>
<evidence type="ECO:0000313" key="3">
    <source>
        <dbReference type="Proteomes" id="UP000249700"/>
    </source>
</evidence>
<feature type="domain" description="N-acetyltransferase" evidence="1">
    <location>
        <begin position="55"/>
        <end position="199"/>
    </location>
</feature>
<dbReference type="AlphaFoldDB" id="A0A328XSS1"/>
<dbReference type="PANTHER" id="PTHR43441">
    <property type="entry name" value="RIBOSOMAL-PROTEIN-SERINE ACETYLTRANSFERASE"/>
    <property type="match status" value="1"/>
</dbReference>
<dbReference type="OrthoDB" id="5295305at2"/>
<dbReference type="InterPro" id="IPR051908">
    <property type="entry name" value="Ribosomal_N-acetyltransferase"/>
</dbReference>
<dbReference type="Gene3D" id="3.40.630.30">
    <property type="match status" value="1"/>
</dbReference>
<dbReference type="EMBL" id="QLSX01000003">
    <property type="protein sequence ID" value="RAR63009.1"/>
    <property type="molecule type" value="Genomic_DNA"/>
</dbReference>
<reference evidence="2 3" key="1">
    <citation type="submission" date="2018-06" db="EMBL/GenBank/DDBJ databases">
        <title>Comparative analysis of microorganisms from saline springs in Andes Mountain Range, Colombia.</title>
        <authorList>
            <person name="Rubin E."/>
        </authorList>
    </citation>
    <scope>NUCLEOTIDE SEQUENCE [LARGE SCALE GENOMIC DNA]</scope>
    <source>
        <strain evidence="2 3">USBA-857</strain>
    </source>
</reference>
<dbReference type="Pfam" id="PF13302">
    <property type="entry name" value="Acetyltransf_3"/>
    <property type="match status" value="1"/>
</dbReference>
<accession>A0A328XSS1</accession>
<comment type="caution">
    <text evidence="2">The sequence shown here is derived from an EMBL/GenBank/DDBJ whole genome shotgun (WGS) entry which is preliminary data.</text>
</comment>